<dbReference type="Pfam" id="PF00497">
    <property type="entry name" value="SBP_bac_3"/>
    <property type="match status" value="1"/>
</dbReference>
<proteinExistence type="predicted"/>
<evidence type="ECO:0000259" key="3">
    <source>
        <dbReference type="SMART" id="SM00062"/>
    </source>
</evidence>
<dbReference type="SMART" id="SM00062">
    <property type="entry name" value="PBPb"/>
    <property type="match status" value="1"/>
</dbReference>
<evidence type="ECO:0000313" key="5">
    <source>
        <dbReference type="Proteomes" id="UP001285263"/>
    </source>
</evidence>
<sequence length="263" mass="28532">MIRRRAALLDALLALGASVAPGMTSCARASASVDAHAMKGAPLRMAMTEFPPYTGTDLPGGGIATVITRTVLARQGLEMSASVRPWARALSETQEGVFDGLIGVWRNAERERTLLFPRPLGITNRIGFMARAGTSITVNDLKQLRRLTIGVVNGYANPLAIEEAQLRLEPAVDDLRNLRKLLLGRIDLALIDKGVAHYLLQTQLPTGLTELTWLEPSVTETPLYAALSRRSPEALARVAEFNLGLDKIHKDGELDQLLKSFSG</sequence>
<dbReference type="SUPFAM" id="SSF53850">
    <property type="entry name" value="Periplasmic binding protein-like II"/>
    <property type="match status" value="1"/>
</dbReference>
<protein>
    <submittedName>
        <fullName evidence="4">Transporter substrate-binding domain-containing protein</fullName>
    </submittedName>
</protein>
<evidence type="ECO:0000313" key="4">
    <source>
        <dbReference type="EMBL" id="MDY0745823.1"/>
    </source>
</evidence>
<gene>
    <name evidence="4" type="ORF">SNE35_14985</name>
</gene>
<dbReference type="RefSeq" id="WP_320423717.1">
    <property type="nucleotide sequence ID" value="NZ_JAXCLA010000004.1"/>
</dbReference>
<feature type="chain" id="PRO_5045451274" evidence="2">
    <location>
        <begin position="20"/>
        <end position="263"/>
    </location>
</feature>
<keyword evidence="1 2" id="KW-0732">Signal</keyword>
<name>A0ABU5DHQ6_9BURK</name>
<dbReference type="Gene3D" id="3.40.190.10">
    <property type="entry name" value="Periplasmic binding protein-like II"/>
    <property type="match status" value="2"/>
</dbReference>
<comment type="caution">
    <text evidence="4">The sequence shown here is derived from an EMBL/GenBank/DDBJ whole genome shotgun (WGS) entry which is preliminary data.</text>
</comment>
<dbReference type="Proteomes" id="UP001285263">
    <property type="component" value="Unassembled WGS sequence"/>
</dbReference>
<evidence type="ECO:0000256" key="2">
    <source>
        <dbReference type="SAM" id="SignalP"/>
    </source>
</evidence>
<accession>A0ABU5DHQ6</accession>
<reference evidence="4 5" key="1">
    <citation type="submission" date="2023-11" db="EMBL/GenBank/DDBJ databases">
        <title>Paucibacter sp. nov., isolated from fresh soil in Korea.</title>
        <authorList>
            <person name="Le N.T.T."/>
        </authorList>
    </citation>
    <scope>NUCLEOTIDE SEQUENCE [LARGE SCALE GENOMIC DNA]</scope>
    <source>
        <strain evidence="4 5">R3-3</strain>
    </source>
</reference>
<keyword evidence="5" id="KW-1185">Reference proteome</keyword>
<dbReference type="PROSITE" id="PS51257">
    <property type="entry name" value="PROKAR_LIPOPROTEIN"/>
    <property type="match status" value="1"/>
</dbReference>
<organism evidence="4 5">
    <name type="scientific">Roseateles agri</name>
    <dbReference type="NCBI Taxonomy" id="3098619"/>
    <lineage>
        <taxon>Bacteria</taxon>
        <taxon>Pseudomonadati</taxon>
        <taxon>Pseudomonadota</taxon>
        <taxon>Betaproteobacteria</taxon>
        <taxon>Burkholderiales</taxon>
        <taxon>Sphaerotilaceae</taxon>
        <taxon>Roseateles</taxon>
    </lineage>
</organism>
<dbReference type="PANTHER" id="PTHR35936">
    <property type="entry name" value="MEMBRANE-BOUND LYTIC MUREIN TRANSGLYCOSYLASE F"/>
    <property type="match status" value="1"/>
</dbReference>
<dbReference type="EMBL" id="JAXCLA010000004">
    <property type="protein sequence ID" value="MDY0745823.1"/>
    <property type="molecule type" value="Genomic_DNA"/>
</dbReference>
<evidence type="ECO:0000256" key="1">
    <source>
        <dbReference type="ARBA" id="ARBA00022729"/>
    </source>
</evidence>
<feature type="signal peptide" evidence="2">
    <location>
        <begin position="1"/>
        <end position="19"/>
    </location>
</feature>
<dbReference type="InterPro" id="IPR001638">
    <property type="entry name" value="Solute-binding_3/MltF_N"/>
</dbReference>
<dbReference type="PANTHER" id="PTHR35936:SF25">
    <property type="entry name" value="ABC TRANSPORTER SUBSTRATE-BINDING PROTEIN"/>
    <property type="match status" value="1"/>
</dbReference>
<feature type="domain" description="Solute-binding protein family 3/N-terminal" evidence="3">
    <location>
        <begin position="42"/>
        <end position="263"/>
    </location>
</feature>